<dbReference type="GO" id="GO:0006281">
    <property type="term" value="P:DNA repair"/>
    <property type="evidence" value="ECO:0007669"/>
    <property type="project" value="InterPro"/>
</dbReference>
<dbReference type="InterPro" id="IPR004026">
    <property type="entry name" value="Ada_DNA_repair_Zn-bd"/>
</dbReference>
<dbReference type="Pfam" id="PF02805">
    <property type="entry name" value="Ada_Zn_binding"/>
    <property type="match status" value="1"/>
</dbReference>
<evidence type="ECO:0000256" key="1">
    <source>
        <dbReference type="ARBA" id="ARBA00023159"/>
    </source>
</evidence>
<name>A0A1H6C6A8_9GAMM</name>
<protein>
    <submittedName>
        <fullName evidence="3">Metal binding domain of Ada</fullName>
    </submittedName>
</protein>
<dbReference type="GO" id="GO:0003677">
    <property type="term" value="F:DNA binding"/>
    <property type="evidence" value="ECO:0007669"/>
    <property type="project" value="InterPro"/>
</dbReference>
<feature type="domain" description="Ada DNA repair metal-binding" evidence="2">
    <location>
        <begin position="25"/>
        <end position="71"/>
    </location>
</feature>
<keyword evidence="4" id="KW-1185">Reference proteome</keyword>
<sequence length="96" mass="10441">MKTYKLLAADGNTVRSETPGTLGGSSKAGIYGRLDCTAANSALSKGYAEHRVFFADEATAIEAGYRPCGRCMAAEYKKWKSGPDENEDYPWKVLPK</sequence>
<dbReference type="GO" id="GO:0008168">
    <property type="term" value="F:methyltransferase activity"/>
    <property type="evidence" value="ECO:0007669"/>
    <property type="project" value="InterPro"/>
</dbReference>
<dbReference type="SUPFAM" id="SSF57884">
    <property type="entry name" value="Ada DNA repair protein, N-terminal domain (N-Ada 10)"/>
    <property type="match status" value="1"/>
</dbReference>
<gene>
    <name evidence="3" type="ORF">SAMN05444390_103225</name>
</gene>
<dbReference type="OrthoDB" id="894286at2"/>
<evidence type="ECO:0000259" key="2">
    <source>
        <dbReference type="Pfam" id="PF02805"/>
    </source>
</evidence>
<dbReference type="GO" id="GO:0008270">
    <property type="term" value="F:zinc ion binding"/>
    <property type="evidence" value="ECO:0007669"/>
    <property type="project" value="InterPro"/>
</dbReference>
<dbReference type="GO" id="GO:0006355">
    <property type="term" value="P:regulation of DNA-templated transcription"/>
    <property type="evidence" value="ECO:0007669"/>
    <property type="project" value="InterPro"/>
</dbReference>
<dbReference type="Proteomes" id="UP000236745">
    <property type="component" value="Unassembled WGS sequence"/>
</dbReference>
<evidence type="ECO:0000313" key="3">
    <source>
        <dbReference type="EMBL" id="SEG68501.1"/>
    </source>
</evidence>
<accession>A0A1H6C6A8</accession>
<reference evidence="3 4" key="1">
    <citation type="submission" date="2016-10" db="EMBL/GenBank/DDBJ databases">
        <authorList>
            <person name="de Groot N.N."/>
        </authorList>
    </citation>
    <scope>NUCLEOTIDE SEQUENCE [LARGE SCALE GENOMIC DNA]</scope>
    <source>
        <strain evidence="3 4">DSM 22012</strain>
    </source>
</reference>
<dbReference type="Gene3D" id="3.40.10.10">
    <property type="entry name" value="DNA Methylphosphotriester Repair Domain"/>
    <property type="match status" value="1"/>
</dbReference>
<dbReference type="InterPro" id="IPR035451">
    <property type="entry name" value="Ada-like_dom_sf"/>
</dbReference>
<evidence type="ECO:0000313" key="4">
    <source>
        <dbReference type="Proteomes" id="UP000236745"/>
    </source>
</evidence>
<organism evidence="3 4">
    <name type="scientific">Marinobacterium lutimaris</name>
    <dbReference type="NCBI Taxonomy" id="568106"/>
    <lineage>
        <taxon>Bacteria</taxon>
        <taxon>Pseudomonadati</taxon>
        <taxon>Pseudomonadota</taxon>
        <taxon>Gammaproteobacteria</taxon>
        <taxon>Oceanospirillales</taxon>
        <taxon>Oceanospirillaceae</taxon>
        <taxon>Marinobacterium</taxon>
    </lineage>
</organism>
<proteinExistence type="predicted"/>
<dbReference type="RefSeq" id="WP_104004073.1">
    <property type="nucleotide sequence ID" value="NZ_FNVQ01000003.1"/>
</dbReference>
<dbReference type="EMBL" id="FNVQ01000003">
    <property type="protein sequence ID" value="SEG68501.1"/>
    <property type="molecule type" value="Genomic_DNA"/>
</dbReference>
<dbReference type="AlphaFoldDB" id="A0A1H6C6A8"/>
<keyword evidence="1" id="KW-0010">Activator</keyword>